<feature type="transmembrane region" description="Helical" evidence="1">
    <location>
        <begin position="50"/>
        <end position="70"/>
    </location>
</feature>
<feature type="transmembrane region" description="Helical" evidence="1">
    <location>
        <begin position="125"/>
        <end position="145"/>
    </location>
</feature>
<dbReference type="RefSeq" id="WP_141461750.1">
    <property type="nucleotide sequence ID" value="NZ_CP038141.1"/>
</dbReference>
<gene>
    <name evidence="2" type="ORF">E3D00_08675</name>
</gene>
<dbReference type="AlphaFoldDB" id="A0A4Y6UJ42"/>
<feature type="transmembrane region" description="Helical" evidence="1">
    <location>
        <begin position="91"/>
        <end position="113"/>
    </location>
</feature>
<dbReference type="Proteomes" id="UP000316313">
    <property type="component" value="Chromosome"/>
</dbReference>
<keyword evidence="3" id="KW-1185">Reference proteome</keyword>
<accession>A0A4Y6UJ42</accession>
<keyword evidence="1" id="KW-0472">Membrane</keyword>
<sequence>MKNIFLDDQVNMTRSENLILALGITLTGGLALISMGSTIYTYIFPHDKKYSVLAGFILSLCFVYIFQFLFRRALQTHDTKKRLQRLTQLQILPSLEIIFSLLSLIISFSIQFFPPHAATLQHFRITVMIAREFSVASVLSIPFALKTKRISWLAQPR</sequence>
<reference evidence="2 3" key="1">
    <citation type="submission" date="2019-03" db="EMBL/GenBank/DDBJ databases">
        <title>The complete genome sequence of Swingsia samuiensis NBRC107927(T).</title>
        <authorList>
            <person name="Chua K.-O."/>
            <person name="Chan K.-G."/>
            <person name="See-Too W.-S."/>
        </authorList>
    </citation>
    <scope>NUCLEOTIDE SEQUENCE [LARGE SCALE GENOMIC DNA]</scope>
    <source>
        <strain evidence="2 3">AH83</strain>
    </source>
</reference>
<keyword evidence="1" id="KW-1133">Transmembrane helix</keyword>
<proteinExistence type="predicted"/>
<feature type="transmembrane region" description="Helical" evidence="1">
    <location>
        <begin position="20"/>
        <end position="44"/>
    </location>
</feature>
<organism evidence="2 3">
    <name type="scientific">Swingsia samuiensis</name>
    <dbReference type="NCBI Taxonomy" id="1293412"/>
    <lineage>
        <taxon>Bacteria</taxon>
        <taxon>Pseudomonadati</taxon>
        <taxon>Pseudomonadota</taxon>
        <taxon>Alphaproteobacteria</taxon>
        <taxon>Acetobacterales</taxon>
        <taxon>Acetobacteraceae</taxon>
        <taxon>Swingsia</taxon>
    </lineage>
</organism>
<keyword evidence="1" id="KW-0812">Transmembrane</keyword>
<evidence type="ECO:0000313" key="2">
    <source>
        <dbReference type="EMBL" id="QDH17623.1"/>
    </source>
</evidence>
<protein>
    <submittedName>
        <fullName evidence="2">Uncharacterized protein</fullName>
    </submittedName>
</protein>
<evidence type="ECO:0000256" key="1">
    <source>
        <dbReference type="SAM" id="Phobius"/>
    </source>
</evidence>
<name>A0A4Y6UJ42_9PROT</name>
<dbReference type="KEGG" id="ssam:E3D00_08675"/>
<evidence type="ECO:0000313" key="3">
    <source>
        <dbReference type="Proteomes" id="UP000316313"/>
    </source>
</evidence>
<dbReference type="EMBL" id="CP038141">
    <property type="protein sequence ID" value="QDH17623.1"/>
    <property type="molecule type" value="Genomic_DNA"/>
</dbReference>